<proteinExistence type="predicted"/>
<name>A0A1A0WC36_MYCPR</name>
<protein>
    <submittedName>
        <fullName evidence="1">Uncharacterized protein</fullName>
    </submittedName>
</protein>
<evidence type="ECO:0000313" key="2">
    <source>
        <dbReference type="Proteomes" id="UP000094008"/>
    </source>
</evidence>
<evidence type="ECO:0000313" key="1">
    <source>
        <dbReference type="EMBL" id="OBB94628.1"/>
    </source>
</evidence>
<reference evidence="2" key="1">
    <citation type="submission" date="2016-06" db="EMBL/GenBank/DDBJ databases">
        <authorList>
            <person name="Sutton G."/>
            <person name="Brinkac L."/>
            <person name="Sanka R."/>
            <person name="Adams M."/>
            <person name="Lau E."/>
            <person name="Mehaffy C."/>
            <person name="Tameris M."/>
            <person name="Hatherill M."/>
            <person name="Hanekom W."/>
            <person name="Mahomed H."/>
            <person name="Mcshane H."/>
        </authorList>
    </citation>
    <scope>NUCLEOTIDE SEQUENCE [LARGE SCALE GENOMIC DNA]</scope>
    <source>
        <strain evidence="2">852002-10433_SCH5171157</strain>
    </source>
</reference>
<comment type="caution">
    <text evidence="1">The sequence shown here is derived from an EMBL/GenBank/DDBJ whole genome shotgun (WGS) entry which is preliminary data.</text>
</comment>
<sequence>MRVDLSAVGREDRCDGRDSYHQVVRLQDSLDLTVRGVVRFPHEPLGATHVLAQSTHAGRARGENVNQVLVSLMLTPIMRLRRFRPFARSPTIRKDLI</sequence>
<accession>A0A1A0WC36</accession>
<organism evidence="1 2">
    <name type="scientific">Mycolicibacterium peregrinum</name>
    <name type="common">Mycobacterium peregrinum</name>
    <dbReference type="NCBI Taxonomy" id="43304"/>
    <lineage>
        <taxon>Bacteria</taxon>
        <taxon>Bacillati</taxon>
        <taxon>Actinomycetota</taxon>
        <taxon>Actinomycetes</taxon>
        <taxon>Mycobacteriales</taxon>
        <taxon>Mycobacteriaceae</taxon>
        <taxon>Mycolicibacterium</taxon>
    </lineage>
</organism>
<dbReference type="EMBL" id="LZSY01000051">
    <property type="protein sequence ID" value="OBB94628.1"/>
    <property type="molecule type" value="Genomic_DNA"/>
</dbReference>
<dbReference type="AlphaFoldDB" id="A0A1A0WC36"/>
<gene>
    <name evidence="1" type="ORF">A5779_19535</name>
</gene>
<dbReference type="Proteomes" id="UP000094008">
    <property type="component" value="Unassembled WGS sequence"/>
</dbReference>